<dbReference type="HOGENOM" id="CLU_067797_0_0_10"/>
<evidence type="ECO:0000313" key="3">
    <source>
        <dbReference type="Proteomes" id="UP000003112"/>
    </source>
</evidence>
<dbReference type="InterPro" id="IPR027372">
    <property type="entry name" value="Phytase-like_dom"/>
</dbReference>
<evidence type="ECO:0000313" key="2">
    <source>
        <dbReference type="EMBL" id="EFU30542.1"/>
    </source>
</evidence>
<dbReference type="EMBL" id="AEPD01000028">
    <property type="protein sequence ID" value="EFU30542.1"/>
    <property type="molecule type" value="Genomic_DNA"/>
</dbReference>
<dbReference type="Proteomes" id="UP000003112">
    <property type="component" value="Unassembled WGS sequence"/>
</dbReference>
<accession>E6K7H4</accession>
<dbReference type="eggNOG" id="COG4222">
    <property type="taxonomic scope" value="Bacteria"/>
</dbReference>
<proteinExistence type="predicted"/>
<protein>
    <recommendedName>
        <fullName evidence="1">Phytase-like domain-containing protein</fullName>
    </recommendedName>
</protein>
<sequence>MLLLGSSLSYSQTVRGLGSRDSLKLVREYKQRAFQKQLPPGNYSGIAPIGNGRYAVVDDKSPTDGFYVFKIDVDSVTGVITNVENEGFRSSGVANRDGEGIAFVGESRTLWISGERDNKILEYQLDGRLTGRETILPTGFAGASSSYGLEALTFDEVGRRLITTSESTLPCDGKQAGPMDPVVNKLRLVLIDYDSLHPQAQYFYEMDRPVSPQKQMANYAFGVSELLAVDGAYLLVLERELFVPKKKIGAFVHNKLYSVPMPLRGRQHGLDSIGTVHKSLLTEWETRLNLTVRSFANYEGMCVGPKLKNGNQVVILIADSQNRYAGMLKDWFKTIIVSSPQ</sequence>
<gene>
    <name evidence="2" type="ORF">HMPREF6485_1821</name>
</gene>
<reference evidence="2 3" key="1">
    <citation type="submission" date="2010-10" db="EMBL/GenBank/DDBJ databases">
        <authorList>
            <person name="Muzny D."/>
            <person name="Qin X."/>
            <person name="Deng J."/>
            <person name="Jiang H."/>
            <person name="Liu Y."/>
            <person name="Qu J."/>
            <person name="Song X.-Z."/>
            <person name="Zhang L."/>
            <person name="Thornton R."/>
            <person name="Coyle M."/>
            <person name="Francisco L."/>
            <person name="Jackson L."/>
            <person name="Javaid M."/>
            <person name="Korchina V."/>
            <person name="Kovar C."/>
            <person name="Mata R."/>
            <person name="Mathew T."/>
            <person name="Ngo R."/>
            <person name="Nguyen L."/>
            <person name="Nguyen N."/>
            <person name="Okwuonu G."/>
            <person name="Ongeri F."/>
            <person name="Pham C."/>
            <person name="Simmons D."/>
            <person name="Wilczek-Boney K."/>
            <person name="Hale W."/>
            <person name="Jakkamsetti A."/>
            <person name="Pham P."/>
            <person name="Ruth R."/>
            <person name="San Lucas F."/>
            <person name="Warren J."/>
            <person name="Zhang J."/>
            <person name="Zhao Z."/>
            <person name="Zhou C."/>
            <person name="Zhu D."/>
            <person name="Lee S."/>
            <person name="Bess C."/>
            <person name="Blankenburg K."/>
            <person name="Forbes L."/>
            <person name="Fu Q."/>
            <person name="Gubbala S."/>
            <person name="Hirani K."/>
            <person name="Jayaseelan J.C."/>
            <person name="Lara F."/>
            <person name="Munidasa M."/>
            <person name="Palculict T."/>
            <person name="Patil S."/>
            <person name="Pu L.-L."/>
            <person name="Saada N."/>
            <person name="Tang L."/>
            <person name="Weissenberger G."/>
            <person name="Zhu Y."/>
            <person name="Hemphill L."/>
            <person name="Shang Y."/>
            <person name="Youmans B."/>
            <person name="Ayvaz T."/>
            <person name="Ross M."/>
            <person name="Santibanez J."/>
            <person name="Aqrawi P."/>
            <person name="Gross S."/>
            <person name="Joshi V."/>
            <person name="Fowler G."/>
            <person name="Nazareth L."/>
            <person name="Reid J."/>
            <person name="Worley K."/>
            <person name="Petrosino J."/>
            <person name="Highlander S."/>
            <person name="Gibbs R."/>
        </authorList>
    </citation>
    <scope>NUCLEOTIDE SEQUENCE [LARGE SCALE GENOMIC DNA]</scope>
    <source>
        <strain evidence="2 3">ATCC 33574</strain>
    </source>
</reference>
<keyword evidence="3" id="KW-1185">Reference proteome</keyword>
<evidence type="ECO:0000259" key="1">
    <source>
        <dbReference type="Pfam" id="PF13449"/>
    </source>
</evidence>
<name>E6K7H4_9BACT</name>
<dbReference type="SUPFAM" id="SSF50956">
    <property type="entry name" value="Thermostable phytase (3-phytase)"/>
    <property type="match status" value="1"/>
</dbReference>
<organism evidence="2 3">
    <name type="scientific">Segatella buccae ATCC 33574</name>
    <dbReference type="NCBI Taxonomy" id="873513"/>
    <lineage>
        <taxon>Bacteria</taxon>
        <taxon>Pseudomonadati</taxon>
        <taxon>Bacteroidota</taxon>
        <taxon>Bacteroidia</taxon>
        <taxon>Bacteroidales</taxon>
        <taxon>Prevotellaceae</taxon>
        <taxon>Segatella</taxon>
    </lineage>
</organism>
<comment type="caution">
    <text evidence="2">The sequence shown here is derived from an EMBL/GenBank/DDBJ whole genome shotgun (WGS) entry which is preliminary data.</text>
</comment>
<feature type="domain" description="Phytase-like" evidence="1">
    <location>
        <begin position="41"/>
        <end position="319"/>
    </location>
</feature>
<dbReference type="AlphaFoldDB" id="E6K7H4"/>
<dbReference type="Pfam" id="PF13449">
    <property type="entry name" value="Phytase-like"/>
    <property type="match status" value="1"/>
</dbReference>
<dbReference type="STRING" id="873513.HMPREF6485_1821"/>